<dbReference type="EMBL" id="VIAR01000001">
    <property type="protein sequence ID" value="TQD40726.1"/>
    <property type="molecule type" value="Genomic_DNA"/>
</dbReference>
<evidence type="ECO:0000313" key="2">
    <source>
        <dbReference type="Proteomes" id="UP000317169"/>
    </source>
</evidence>
<comment type="caution">
    <text evidence="1">The sequence shown here is derived from an EMBL/GenBank/DDBJ whole genome shotgun (WGS) entry which is preliminary data.</text>
</comment>
<dbReference type="Pfam" id="PF19852">
    <property type="entry name" value="DUF6327"/>
    <property type="match status" value="1"/>
</dbReference>
<dbReference type="RefSeq" id="WP_141420457.1">
    <property type="nucleotide sequence ID" value="NZ_VIAR01000001.1"/>
</dbReference>
<name>A0A507ZSF0_9FLAO</name>
<evidence type="ECO:0000313" key="1">
    <source>
        <dbReference type="EMBL" id="TQD40726.1"/>
    </source>
</evidence>
<accession>A0A507ZSF0</accession>
<keyword evidence="2" id="KW-1185">Reference proteome</keyword>
<dbReference type="OrthoDB" id="1149272at2"/>
<protein>
    <submittedName>
        <fullName evidence="1">Uncharacterized protein</fullName>
    </submittedName>
</protein>
<proteinExistence type="predicted"/>
<reference evidence="1 2" key="1">
    <citation type="submission" date="2019-06" db="EMBL/GenBank/DDBJ databases">
        <title>Flavibacter putida gen. nov., sp. nov., a novel marine bacterium of the family Flavobacteriaceae isolated from coastal seawater.</title>
        <authorList>
            <person name="Feng X."/>
        </authorList>
    </citation>
    <scope>NUCLEOTIDE SEQUENCE [LARGE SCALE GENOMIC DNA]</scope>
    <source>
        <strain evidence="1 2">PLHSN227</strain>
    </source>
</reference>
<organism evidence="1 2">
    <name type="scientific">Haloflavibacter putidus</name>
    <dbReference type="NCBI Taxonomy" id="2576776"/>
    <lineage>
        <taxon>Bacteria</taxon>
        <taxon>Pseudomonadati</taxon>
        <taxon>Bacteroidota</taxon>
        <taxon>Flavobacteriia</taxon>
        <taxon>Flavobacteriales</taxon>
        <taxon>Flavobacteriaceae</taxon>
        <taxon>Haloflavibacter</taxon>
    </lineage>
</organism>
<dbReference type="AlphaFoldDB" id="A0A507ZSF0"/>
<dbReference type="Proteomes" id="UP000317169">
    <property type="component" value="Unassembled WGS sequence"/>
</dbReference>
<sequence>MKTYKSYHEVNHDLKILRLQTQIDKEKIKLSINDVKEDLSPINIATNVAVSIAKKALILKAVNKILGIQKAKIVGKTRS</sequence>
<gene>
    <name evidence="1" type="ORF">FKR84_01740</name>
</gene>
<dbReference type="InterPro" id="IPR046290">
    <property type="entry name" value="DUF6327"/>
</dbReference>